<keyword evidence="2" id="KW-1133">Transmembrane helix</keyword>
<dbReference type="Proteomes" id="UP000030651">
    <property type="component" value="Unassembled WGS sequence"/>
</dbReference>
<keyword evidence="4" id="KW-1185">Reference proteome</keyword>
<dbReference type="InParanoid" id="W3XBB9"/>
<sequence length="204" mass="22537">MSSRPREGQYRPTVPSPLNPTSPQTLSRQPKRYSRSRTSFKKGNGPVSPSQKLMRQKAEAAWKSLASRRTVEVHSATMEIVTRSAKPKIVQIEPRQSVGPASAAIKKTPSQAYGYGQQPLFVDAFDGGNMGLGIMVETDIEKQSMVAYSDFGALKASRPSNVLPSFEYRLRGPTIMTQQRILLTLSMICIMGILSSFFSHKEPS</sequence>
<evidence type="ECO:0000256" key="2">
    <source>
        <dbReference type="SAM" id="Phobius"/>
    </source>
</evidence>
<dbReference type="HOGENOM" id="CLU_117269_0_0_1"/>
<reference evidence="4" key="1">
    <citation type="journal article" date="2015" name="BMC Genomics">
        <title>Genomic and transcriptomic analysis of the endophytic fungus Pestalotiopsis fici reveals its lifestyle and high potential for synthesis of natural products.</title>
        <authorList>
            <person name="Wang X."/>
            <person name="Zhang X."/>
            <person name="Liu L."/>
            <person name="Xiang M."/>
            <person name="Wang W."/>
            <person name="Sun X."/>
            <person name="Che Y."/>
            <person name="Guo L."/>
            <person name="Liu G."/>
            <person name="Guo L."/>
            <person name="Wang C."/>
            <person name="Yin W.B."/>
            <person name="Stadler M."/>
            <person name="Zhang X."/>
            <person name="Liu X."/>
        </authorList>
    </citation>
    <scope>NUCLEOTIDE SEQUENCE [LARGE SCALE GENOMIC DNA]</scope>
    <source>
        <strain evidence="4">W106-1 / CGMCC3.15140</strain>
    </source>
</reference>
<gene>
    <name evidence="3" type="ORF">PFICI_05211</name>
</gene>
<dbReference type="GeneID" id="19270224"/>
<accession>W3XBB9</accession>
<evidence type="ECO:0000256" key="1">
    <source>
        <dbReference type="SAM" id="MobiDB-lite"/>
    </source>
</evidence>
<proteinExistence type="predicted"/>
<dbReference type="EMBL" id="KI912111">
    <property type="protein sequence ID" value="ETS83335.1"/>
    <property type="molecule type" value="Genomic_DNA"/>
</dbReference>
<dbReference type="RefSeq" id="XP_007831983.1">
    <property type="nucleotide sequence ID" value="XM_007833792.1"/>
</dbReference>
<dbReference type="eggNOG" id="ENOG502T4XI">
    <property type="taxonomic scope" value="Eukaryota"/>
</dbReference>
<name>W3XBB9_PESFW</name>
<dbReference type="OrthoDB" id="5239396at2759"/>
<organism evidence="3 4">
    <name type="scientific">Pestalotiopsis fici (strain W106-1 / CGMCC3.15140)</name>
    <dbReference type="NCBI Taxonomy" id="1229662"/>
    <lineage>
        <taxon>Eukaryota</taxon>
        <taxon>Fungi</taxon>
        <taxon>Dikarya</taxon>
        <taxon>Ascomycota</taxon>
        <taxon>Pezizomycotina</taxon>
        <taxon>Sordariomycetes</taxon>
        <taxon>Xylariomycetidae</taxon>
        <taxon>Amphisphaeriales</taxon>
        <taxon>Sporocadaceae</taxon>
        <taxon>Pestalotiopsis</taxon>
    </lineage>
</organism>
<feature type="transmembrane region" description="Helical" evidence="2">
    <location>
        <begin position="181"/>
        <end position="198"/>
    </location>
</feature>
<feature type="region of interest" description="Disordered" evidence="1">
    <location>
        <begin position="1"/>
        <end position="52"/>
    </location>
</feature>
<evidence type="ECO:0000313" key="3">
    <source>
        <dbReference type="EMBL" id="ETS83335.1"/>
    </source>
</evidence>
<dbReference type="KEGG" id="pfy:PFICI_05211"/>
<keyword evidence="2" id="KW-0812">Transmembrane</keyword>
<keyword evidence="2" id="KW-0472">Membrane</keyword>
<dbReference type="AlphaFoldDB" id="W3XBB9"/>
<feature type="compositionally biased region" description="Basic residues" evidence="1">
    <location>
        <begin position="29"/>
        <end position="40"/>
    </location>
</feature>
<protein>
    <submittedName>
        <fullName evidence="3">Uncharacterized protein</fullName>
    </submittedName>
</protein>
<evidence type="ECO:0000313" key="4">
    <source>
        <dbReference type="Proteomes" id="UP000030651"/>
    </source>
</evidence>